<dbReference type="InterPro" id="IPR035911">
    <property type="entry name" value="MurE/MurF_N"/>
</dbReference>
<dbReference type="PANTHER" id="PTHR23135">
    <property type="entry name" value="MUR LIGASE FAMILY MEMBER"/>
    <property type="match status" value="1"/>
</dbReference>
<feature type="binding site" evidence="11">
    <location>
        <position position="189"/>
    </location>
    <ligand>
        <name>UDP-N-acetyl-alpha-D-muramoyl-L-alanyl-D-glutamate</name>
        <dbReference type="ChEBI" id="CHEBI:83900"/>
    </ligand>
</feature>
<comment type="function">
    <text evidence="11">Catalyzes the addition of meso-diaminopimelic acid to the nucleotide precursor UDP-N-acetylmuramoyl-L-alanyl-D-glutamate (UMAG) in the biosynthesis of bacterial cell-wall peptidoglycan.</text>
</comment>
<sequence length="507" mass="55001">MYLNDLLARLHEDPSSPKLLSPRGDNPWIDRVVHHSGNVAPGSLFACVSGGKADGHRFAASALDRGAVALCVERALDLPVPQVVVPDVRRFMGRLAAVLYGEPAQRLTHVGITGTNGKSTTTYMLRSVLQSAGVKTGLLGTIVYHDGDKELEADRTTPENTDIQSFLARMVSNGCGACVMETSSHGLEQGRIEGCRFDRGGFTNLSPEHLDYHGTEEAYFQAKKLLFEEYMKPSWKGASNRDDAYGRRLLEAYPENLVGYTREEPRPGDLGATLKSFDLTGMCLDLTLPDGRVLPEVHLPLIGTYNVENALACAALARTLDIDGETIRRGLASMPQVPGRLERYSLPGGVTCVIDYAHTPDGLEKVLSTLRHVCRGQLWSVFGHGGERTTSHRKALGEHAGRLADRVVVTMDNPRSEDPGAIAEQIVGGIQGSGAATPWEVRLDRGEAIRFALDGAQPGDVVLVSGKGPERNIIFADRLVPFEDRAVVLEWMQGHPSVGGEQDPHDC</sequence>
<reference evidence="16 17" key="1">
    <citation type="journal article" date="2010" name="Stand. Genomic Sci.">
        <title>Non-contiguous finished genome sequence of Aminomonas paucivorans type strain (GLU-3).</title>
        <authorList>
            <person name="Pitluck S."/>
            <person name="Yasawong M."/>
            <person name="Held B."/>
            <person name="Lapidus A."/>
            <person name="Nolan M."/>
            <person name="Copeland A."/>
            <person name="Lucas S."/>
            <person name="Del Rio T.G."/>
            <person name="Tice H."/>
            <person name="Cheng J.F."/>
            <person name="Chertkov O."/>
            <person name="Goodwin L."/>
            <person name="Tapia R."/>
            <person name="Han C."/>
            <person name="Liolios K."/>
            <person name="Ivanova N."/>
            <person name="Mavromatis K."/>
            <person name="Ovchinnikova G."/>
            <person name="Pati A."/>
            <person name="Chen A."/>
            <person name="Palaniappan K."/>
            <person name="Land M."/>
            <person name="Hauser L."/>
            <person name="Chang Y.J."/>
            <person name="Jeffries C.D."/>
            <person name="Pukall R."/>
            <person name="Spring S."/>
            <person name="Rohde M."/>
            <person name="Sikorski J."/>
            <person name="Goker M."/>
            <person name="Woyke T."/>
            <person name="Bristow J."/>
            <person name="Eisen J.A."/>
            <person name="Markowitz V."/>
            <person name="Hugenholtz P."/>
            <person name="Kyrpides N.C."/>
            <person name="Klenk H.P."/>
        </authorList>
    </citation>
    <scope>NUCLEOTIDE SEQUENCE [LARGE SCALE GENOMIC DNA]</scope>
    <source>
        <strain evidence="16 17">DSM 12260</strain>
    </source>
</reference>
<dbReference type="Pfam" id="PF08245">
    <property type="entry name" value="Mur_ligase_M"/>
    <property type="match status" value="1"/>
</dbReference>
<feature type="binding site" evidence="11">
    <location>
        <begin position="114"/>
        <end position="120"/>
    </location>
    <ligand>
        <name>ATP</name>
        <dbReference type="ChEBI" id="CHEBI:30616"/>
    </ligand>
</feature>
<dbReference type="InterPro" id="IPR013221">
    <property type="entry name" value="Mur_ligase_cen"/>
</dbReference>
<keyword evidence="11" id="KW-0460">Magnesium</keyword>
<dbReference type="RefSeq" id="WP_006301117.1">
    <property type="nucleotide sequence ID" value="NZ_CM001022.1"/>
</dbReference>
<keyword evidence="17" id="KW-1185">Reference proteome</keyword>
<feature type="binding site" evidence="11">
    <location>
        <position position="388"/>
    </location>
    <ligand>
        <name>meso-2,6-diaminopimelate</name>
        <dbReference type="ChEBI" id="CHEBI:57791"/>
    </ligand>
</feature>
<dbReference type="GO" id="GO:0005524">
    <property type="term" value="F:ATP binding"/>
    <property type="evidence" value="ECO:0007669"/>
    <property type="project" value="UniProtKB-UniRule"/>
</dbReference>
<dbReference type="SUPFAM" id="SSF63418">
    <property type="entry name" value="MurE/MurF N-terminal domain"/>
    <property type="match status" value="1"/>
</dbReference>
<keyword evidence="7 11" id="KW-0133">Cell shape</keyword>
<dbReference type="InterPro" id="IPR000713">
    <property type="entry name" value="Mur_ligase_N"/>
</dbReference>
<dbReference type="Gene3D" id="3.90.190.20">
    <property type="entry name" value="Mur ligase, C-terminal domain"/>
    <property type="match status" value="1"/>
</dbReference>
<dbReference type="SUPFAM" id="SSF53244">
    <property type="entry name" value="MurD-like peptide ligases, peptide-binding domain"/>
    <property type="match status" value="1"/>
</dbReference>
<dbReference type="Gene3D" id="3.40.1190.10">
    <property type="entry name" value="Mur-like, catalytic domain"/>
    <property type="match status" value="1"/>
</dbReference>
<dbReference type="Proteomes" id="UP000005096">
    <property type="component" value="Chromosome"/>
</dbReference>
<dbReference type="InterPro" id="IPR036565">
    <property type="entry name" value="Mur-like_cat_sf"/>
</dbReference>
<evidence type="ECO:0000259" key="13">
    <source>
        <dbReference type="Pfam" id="PF01225"/>
    </source>
</evidence>
<evidence type="ECO:0000313" key="17">
    <source>
        <dbReference type="Proteomes" id="UP000005096"/>
    </source>
</evidence>
<dbReference type="HOGENOM" id="CLU_022291_4_1_0"/>
<feature type="domain" description="Mur ligase N-terminal catalytic" evidence="13">
    <location>
        <begin position="34"/>
        <end position="96"/>
    </location>
</feature>
<dbReference type="SUPFAM" id="SSF53623">
    <property type="entry name" value="MurD-like peptide ligases, catalytic domain"/>
    <property type="match status" value="1"/>
</dbReference>
<feature type="binding site" evidence="11">
    <location>
        <position position="183"/>
    </location>
    <ligand>
        <name>UDP-N-acetyl-alpha-D-muramoyl-L-alanyl-D-glutamate</name>
        <dbReference type="ChEBI" id="CHEBI:83900"/>
    </ligand>
</feature>
<name>E3D106_9BACT</name>
<dbReference type="EMBL" id="CM001022">
    <property type="protein sequence ID" value="EFQ23912.1"/>
    <property type="molecule type" value="Genomic_DNA"/>
</dbReference>
<dbReference type="GO" id="GO:0009252">
    <property type="term" value="P:peptidoglycan biosynthetic process"/>
    <property type="evidence" value="ECO:0007669"/>
    <property type="project" value="UniProtKB-UniRule"/>
</dbReference>
<keyword evidence="3 11" id="KW-0436">Ligase</keyword>
<dbReference type="InterPro" id="IPR004101">
    <property type="entry name" value="Mur_ligase_C"/>
</dbReference>
<dbReference type="eggNOG" id="COG0769">
    <property type="taxonomic scope" value="Bacteria"/>
</dbReference>
<dbReference type="NCBIfam" id="TIGR01085">
    <property type="entry name" value="murE"/>
    <property type="match status" value="1"/>
</dbReference>
<feature type="modified residue" description="N6-carboxylysine" evidence="11">
    <location>
        <position position="223"/>
    </location>
</feature>
<evidence type="ECO:0000256" key="3">
    <source>
        <dbReference type="ARBA" id="ARBA00022598"/>
    </source>
</evidence>
<dbReference type="Gene3D" id="3.40.1390.10">
    <property type="entry name" value="MurE/MurF, N-terminal domain"/>
    <property type="match status" value="1"/>
</dbReference>
<dbReference type="EC" id="6.3.2.13" evidence="11"/>
<feature type="domain" description="Mur ligase central" evidence="15">
    <location>
        <begin position="112"/>
        <end position="317"/>
    </location>
</feature>
<dbReference type="GO" id="GO:0005737">
    <property type="term" value="C:cytoplasm"/>
    <property type="evidence" value="ECO:0007669"/>
    <property type="project" value="UniProtKB-SubCell"/>
</dbReference>
<keyword evidence="10 11" id="KW-0961">Cell wall biogenesis/degradation</keyword>
<dbReference type="UniPathway" id="UPA00219"/>
<evidence type="ECO:0000256" key="6">
    <source>
        <dbReference type="ARBA" id="ARBA00022840"/>
    </source>
</evidence>
<evidence type="ECO:0000256" key="4">
    <source>
        <dbReference type="ARBA" id="ARBA00022618"/>
    </source>
</evidence>
<gene>
    <name evidence="11" type="primary">murE</name>
    <name evidence="16" type="ORF">Apau_1493</name>
</gene>
<dbReference type="GO" id="GO:0008765">
    <property type="term" value="F:UDP-N-acetylmuramoylalanyl-D-glutamate-2,6-diaminopimelate ligase activity"/>
    <property type="evidence" value="ECO:0007669"/>
    <property type="project" value="UniProtKB-UniRule"/>
</dbReference>
<proteinExistence type="inferred from homology"/>
<evidence type="ECO:0000256" key="2">
    <source>
        <dbReference type="ARBA" id="ARBA00022490"/>
    </source>
</evidence>
<dbReference type="InterPro" id="IPR036615">
    <property type="entry name" value="Mur_ligase_C_dom_sf"/>
</dbReference>
<evidence type="ECO:0000259" key="14">
    <source>
        <dbReference type="Pfam" id="PF02875"/>
    </source>
</evidence>
<feature type="domain" description="Mur ligase C-terminal" evidence="14">
    <location>
        <begin position="339"/>
        <end position="468"/>
    </location>
</feature>
<evidence type="ECO:0000313" key="16">
    <source>
        <dbReference type="EMBL" id="EFQ23912.1"/>
    </source>
</evidence>
<keyword evidence="8 11" id="KW-0573">Peptidoglycan synthesis</keyword>
<comment type="pathway">
    <text evidence="11 12">Cell wall biogenesis; peptidoglycan biosynthesis.</text>
</comment>
<dbReference type="OrthoDB" id="9800958at2"/>
<feature type="binding site" evidence="11">
    <location>
        <begin position="156"/>
        <end position="157"/>
    </location>
    <ligand>
        <name>UDP-N-acetyl-alpha-D-muramoyl-L-alanyl-D-glutamate</name>
        <dbReference type="ChEBI" id="CHEBI:83900"/>
    </ligand>
</feature>
<feature type="binding site" evidence="11">
    <location>
        <position position="466"/>
    </location>
    <ligand>
        <name>meso-2,6-diaminopimelate</name>
        <dbReference type="ChEBI" id="CHEBI:57791"/>
    </ligand>
</feature>
<evidence type="ECO:0000256" key="9">
    <source>
        <dbReference type="ARBA" id="ARBA00023306"/>
    </source>
</evidence>
<dbReference type="GO" id="GO:0004326">
    <property type="term" value="F:tetrahydrofolylpolyglutamate synthase activity"/>
    <property type="evidence" value="ECO:0007669"/>
    <property type="project" value="InterPro"/>
</dbReference>
<comment type="PTM">
    <text evidence="11">Carboxylation is probably crucial for Mg(2+) binding and, consequently, for the gamma-phosphate positioning of ATP.</text>
</comment>
<dbReference type="Pfam" id="PF02875">
    <property type="entry name" value="Mur_ligase_C"/>
    <property type="match status" value="1"/>
</dbReference>
<evidence type="ECO:0000259" key="15">
    <source>
        <dbReference type="Pfam" id="PF08245"/>
    </source>
</evidence>
<feature type="binding site" evidence="11">
    <location>
        <position position="36"/>
    </location>
    <ligand>
        <name>UDP-N-acetyl-alpha-D-muramoyl-L-alanyl-D-glutamate</name>
        <dbReference type="ChEBI" id="CHEBI:83900"/>
    </ligand>
</feature>
<dbReference type="GO" id="GO:0000287">
    <property type="term" value="F:magnesium ion binding"/>
    <property type="evidence" value="ECO:0007669"/>
    <property type="project" value="UniProtKB-UniRule"/>
</dbReference>
<evidence type="ECO:0000256" key="8">
    <source>
        <dbReference type="ARBA" id="ARBA00022984"/>
    </source>
</evidence>
<comment type="subcellular location">
    <subcellularLocation>
        <location evidence="11 12">Cytoplasm</location>
    </subcellularLocation>
</comment>
<evidence type="ECO:0000256" key="12">
    <source>
        <dbReference type="RuleBase" id="RU004135"/>
    </source>
</evidence>
<feature type="short sequence motif" description="Meso-diaminopimelate recognition motif" evidence="11">
    <location>
        <begin position="412"/>
        <end position="415"/>
    </location>
</feature>
<dbReference type="AlphaFoldDB" id="E3D106"/>
<dbReference type="PaxDb" id="584708-Apau_1493"/>
<comment type="catalytic activity">
    <reaction evidence="11">
        <text>UDP-N-acetyl-alpha-D-muramoyl-L-alanyl-D-glutamate + meso-2,6-diaminopimelate + ATP = UDP-N-acetyl-alpha-D-muramoyl-L-alanyl-gamma-D-glutamyl-meso-2,6-diaminopimelate + ADP + phosphate + H(+)</text>
        <dbReference type="Rhea" id="RHEA:23676"/>
        <dbReference type="ChEBI" id="CHEBI:15378"/>
        <dbReference type="ChEBI" id="CHEBI:30616"/>
        <dbReference type="ChEBI" id="CHEBI:43474"/>
        <dbReference type="ChEBI" id="CHEBI:57791"/>
        <dbReference type="ChEBI" id="CHEBI:83900"/>
        <dbReference type="ChEBI" id="CHEBI:83905"/>
        <dbReference type="ChEBI" id="CHEBI:456216"/>
        <dbReference type="EC" id="6.3.2.13"/>
    </reaction>
</comment>
<evidence type="ECO:0000256" key="7">
    <source>
        <dbReference type="ARBA" id="ARBA00022960"/>
    </source>
</evidence>
<protein>
    <recommendedName>
        <fullName evidence="11">UDP-N-acetylmuramoyl-L-alanyl-D-glutamate--2,6-diaminopimelate ligase</fullName>
        <ecNumber evidence="11">6.3.2.13</ecNumber>
    </recommendedName>
    <alternativeName>
        <fullName evidence="11">Meso-A2pm-adding enzyme</fullName>
    </alternativeName>
    <alternativeName>
        <fullName evidence="11">Meso-diaminopimelate-adding enzyme</fullName>
    </alternativeName>
    <alternativeName>
        <fullName evidence="11">UDP-MurNAc-L-Ala-D-Glu:meso-diaminopimelate ligase</fullName>
    </alternativeName>
    <alternativeName>
        <fullName evidence="11">UDP-MurNAc-tripeptide synthetase</fullName>
    </alternativeName>
    <alternativeName>
        <fullName evidence="11">UDP-N-acetylmuramyl-tripeptide synthetase</fullName>
    </alternativeName>
</protein>
<keyword evidence="2 11" id="KW-0963">Cytoplasm</keyword>
<dbReference type="InterPro" id="IPR005761">
    <property type="entry name" value="UDP-N-AcMur-Glu-dNH2Pim_ligase"/>
</dbReference>
<comment type="cofactor">
    <cofactor evidence="11">
        <name>Mg(2+)</name>
        <dbReference type="ChEBI" id="CHEBI:18420"/>
    </cofactor>
</comment>
<feature type="binding site" evidence="11">
    <location>
        <position position="191"/>
    </location>
    <ligand>
        <name>UDP-N-acetyl-alpha-D-muramoyl-L-alanyl-D-glutamate</name>
        <dbReference type="ChEBI" id="CHEBI:83900"/>
    </ligand>
</feature>
<dbReference type="GO" id="GO:0051301">
    <property type="term" value="P:cell division"/>
    <property type="evidence" value="ECO:0007669"/>
    <property type="project" value="UniProtKB-KW"/>
</dbReference>
<evidence type="ECO:0000256" key="10">
    <source>
        <dbReference type="ARBA" id="ARBA00023316"/>
    </source>
</evidence>
<dbReference type="PROSITE" id="PS01011">
    <property type="entry name" value="FOLYLPOLYGLU_SYNT_1"/>
    <property type="match status" value="1"/>
</dbReference>
<dbReference type="GO" id="GO:0071555">
    <property type="term" value="P:cell wall organization"/>
    <property type="evidence" value="ECO:0007669"/>
    <property type="project" value="UniProtKB-KW"/>
</dbReference>
<keyword evidence="5 11" id="KW-0547">Nucleotide-binding</keyword>
<accession>E3D106</accession>
<dbReference type="InterPro" id="IPR018109">
    <property type="entry name" value="Folylpolyglutamate_synth_CS"/>
</dbReference>
<comment type="similarity">
    <text evidence="1 11">Belongs to the MurCDEF family. MurE subfamily.</text>
</comment>
<evidence type="ECO:0000256" key="1">
    <source>
        <dbReference type="ARBA" id="ARBA00005898"/>
    </source>
</evidence>
<feature type="binding site" evidence="11">
    <location>
        <begin position="412"/>
        <end position="415"/>
    </location>
    <ligand>
        <name>meso-2,6-diaminopimelate</name>
        <dbReference type="ChEBI" id="CHEBI:57791"/>
    </ligand>
</feature>
<dbReference type="Pfam" id="PF01225">
    <property type="entry name" value="Mur_ligase"/>
    <property type="match status" value="1"/>
</dbReference>
<keyword evidence="4 11" id="KW-0132">Cell division</keyword>
<organism evidence="16 17">
    <name type="scientific">Aminomonas paucivorans DSM 12260</name>
    <dbReference type="NCBI Taxonomy" id="584708"/>
    <lineage>
        <taxon>Bacteria</taxon>
        <taxon>Thermotogati</taxon>
        <taxon>Synergistota</taxon>
        <taxon>Synergistia</taxon>
        <taxon>Synergistales</taxon>
        <taxon>Synergistaceae</taxon>
        <taxon>Aminomonas</taxon>
    </lineage>
</organism>
<keyword evidence="6 11" id="KW-0067">ATP-binding</keyword>
<evidence type="ECO:0000256" key="5">
    <source>
        <dbReference type="ARBA" id="ARBA00022741"/>
    </source>
</evidence>
<keyword evidence="9 11" id="KW-0131">Cell cycle</keyword>
<dbReference type="STRING" id="584708.Apau_1493"/>
<dbReference type="PANTHER" id="PTHR23135:SF4">
    <property type="entry name" value="UDP-N-ACETYLMURAMOYL-L-ALANYL-D-GLUTAMATE--2,6-DIAMINOPIMELATE LIGASE MURE HOMOLOG, CHLOROPLASTIC"/>
    <property type="match status" value="1"/>
</dbReference>
<feature type="binding site" evidence="11">
    <location>
        <position position="470"/>
    </location>
    <ligand>
        <name>meso-2,6-diaminopimelate</name>
        <dbReference type="ChEBI" id="CHEBI:57791"/>
    </ligand>
</feature>
<dbReference type="NCBIfam" id="NF001126">
    <property type="entry name" value="PRK00139.1-4"/>
    <property type="match status" value="1"/>
</dbReference>
<dbReference type="HAMAP" id="MF_00208">
    <property type="entry name" value="MurE"/>
    <property type="match status" value="1"/>
</dbReference>
<comment type="caution">
    <text evidence="11">Lacks conserved residue(s) required for the propagation of feature annotation.</text>
</comment>
<dbReference type="GO" id="GO:0008360">
    <property type="term" value="P:regulation of cell shape"/>
    <property type="evidence" value="ECO:0007669"/>
    <property type="project" value="UniProtKB-KW"/>
</dbReference>
<evidence type="ECO:0000256" key="11">
    <source>
        <dbReference type="HAMAP-Rule" id="MF_00208"/>
    </source>
</evidence>